<keyword evidence="2" id="KW-1185">Reference proteome</keyword>
<evidence type="ECO:0000313" key="1">
    <source>
        <dbReference type="EMBL" id="UQC82081.1"/>
    </source>
</evidence>
<name>A0A9Q8SRC1_9PEZI</name>
<reference evidence="1" key="1">
    <citation type="journal article" date="2021" name="Mol. Plant Microbe Interact.">
        <title>Complete Genome Sequence of the Plant-Pathogenic Fungus Colletotrichum lupini.</title>
        <authorList>
            <person name="Baroncelli R."/>
            <person name="Pensec F."/>
            <person name="Da Lio D."/>
            <person name="Boufleur T."/>
            <person name="Vicente I."/>
            <person name="Sarrocco S."/>
            <person name="Picot A."/>
            <person name="Baraldi E."/>
            <person name="Sukno S."/>
            <person name="Thon M."/>
            <person name="Le Floch G."/>
        </authorList>
    </citation>
    <scope>NUCLEOTIDE SEQUENCE</scope>
    <source>
        <strain evidence="1">IMI 504893</strain>
    </source>
</reference>
<accession>A0A9Q8SRC1</accession>
<dbReference type="RefSeq" id="XP_049143704.1">
    <property type="nucleotide sequence ID" value="XM_049286561.1"/>
</dbReference>
<dbReference type="Proteomes" id="UP000830671">
    <property type="component" value="Chromosome 4"/>
</dbReference>
<evidence type="ECO:0000313" key="2">
    <source>
        <dbReference type="Proteomes" id="UP000830671"/>
    </source>
</evidence>
<dbReference type="EMBL" id="CP019476">
    <property type="protein sequence ID" value="UQC82081.1"/>
    <property type="molecule type" value="Genomic_DNA"/>
</dbReference>
<organism evidence="1 2">
    <name type="scientific">Colletotrichum lupini</name>
    <dbReference type="NCBI Taxonomy" id="145971"/>
    <lineage>
        <taxon>Eukaryota</taxon>
        <taxon>Fungi</taxon>
        <taxon>Dikarya</taxon>
        <taxon>Ascomycota</taxon>
        <taxon>Pezizomycotina</taxon>
        <taxon>Sordariomycetes</taxon>
        <taxon>Hypocreomycetidae</taxon>
        <taxon>Glomerellales</taxon>
        <taxon>Glomerellaceae</taxon>
        <taxon>Colletotrichum</taxon>
        <taxon>Colletotrichum acutatum species complex</taxon>
    </lineage>
</organism>
<dbReference type="AlphaFoldDB" id="A0A9Q8SRC1"/>
<gene>
    <name evidence="1" type="ORF">CLUP02_07567</name>
</gene>
<sequence>MYAEIPPECQLSISQPDEQPRSCWAAVKRPLALELRLCTVDRSSLPQSGKHTSCPKASFYNSNDFYISEISWAETRIHELTCSVPDLQALVGTGRECYAATPGKDQDPRNEKESMHVLPTREKDSAQVVWEGENTYDQIAKTLA</sequence>
<proteinExistence type="predicted"/>
<protein>
    <submittedName>
        <fullName evidence="1">Uncharacterized protein</fullName>
    </submittedName>
</protein>
<dbReference type="KEGG" id="clup:CLUP02_07567"/>
<dbReference type="GeneID" id="73341571"/>